<keyword evidence="2" id="KW-1185">Reference proteome</keyword>
<dbReference type="InParanoid" id="I7M0B9"/>
<dbReference type="Proteomes" id="UP000009168">
    <property type="component" value="Unassembled WGS sequence"/>
</dbReference>
<dbReference type="GeneID" id="7835133"/>
<proteinExistence type="predicted"/>
<protein>
    <submittedName>
        <fullName evidence="1">Uncharacterized protein</fullName>
    </submittedName>
</protein>
<organism evidence="1 2">
    <name type="scientific">Tetrahymena thermophila (strain SB210)</name>
    <dbReference type="NCBI Taxonomy" id="312017"/>
    <lineage>
        <taxon>Eukaryota</taxon>
        <taxon>Sar</taxon>
        <taxon>Alveolata</taxon>
        <taxon>Ciliophora</taxon>
        <taxon>Intramacronucleata</taxon>
        <taxon>Oligohymenophorea</taxon>
        <taxon>Hymenostomatida</taxon>
        <taxon>Tetrahymenina</taxon>
        <taxon>Tetrahymenidae</taxon>
        <taxon>Tetrahymena</taxon>
    </lineage>
</organism>
<accession>I7M0B9</accession>
<evidence type="ECO:0000313" key="2">
    <source>
        <dbReference type="Proteomes" id="UP000009168"/>
    </source>
</evidence>
<reference evidence="2" key="1">
    <citation type="journal article" date="2006" name="PLoS Biol.">
        <title>Macronuclear genome sequence of the ciliate Tetrahymena thermophila, a model eukaryote.</title>
        <authorList>
            <person name="Eisen J.A."/>
            <person name="Coyne R.S."/>
            <person name="Wu M."/>
            <person name="Wu D."/>
            <person name="Thiagarajan M."/>
            <person name="Wortman J.R."/>
            <person name="Badger J.H."/>
            <person name="Ren Q."/>
            <person name="Amedeo P."/>
            <person name="Jones K.M."/>
            <person name="Tallon L.J."/>
            <person name="Delcher A.L."/>
            <person name="Salzberg S.L."/>
            <person name="Silva J.C."/>
            <person name="Haas B.J."/>
            <person name="Majoros W.H."/>
            <person name="Farzad M."/>
            <person name="Carlton J.M."/>
            <person name="Smith R.K. Jr."/>
            <person name="Garg J."/>
            <person name="Pearlman R.E."/>
            <person name="Karrer K.M."/>
            <person name="Sun L."/>
            <person name="Manning G."/>
            <person name="Elde N.C."/>
            <person name="Turkewitz A.P."/>
            <person name="Asai D.J."/>
            <person name="Wilkes D.E."/>
            <person name="Wang Y."/>
            <person name="Cai H."/>
            <person name="Collins K."/>
            <person name="Stewart B.A."/>
            <person name="Lee S.R."/>
            <person name="Wilamowska K."/>
            <person name="Weinberg Z."/>
            <person name="Ruzzo W.L."/>
            <person name="Wloga D."/>
            <person name="Gaertig J."/>
            <person name="Frankel J."/>
            <person name="Tsao C.-C."/>
            <person name="Gorovsky M.A."/>
            <person name="Keeling P.J."/>
            <person name="Waller R.F."/>
            <person name="Patron N.J."/>
            <person name="Cherry J.M."/>
            <person name="Stover N.A."/>
            <person name="Krieger C.J."/>
            <person name="del Toro C."/>
            <person name="Ryder H.F."/>
            <person name="Williamson S.C."/>
            <person name="Barbeau R.A."/>
            <person name="Hamilton E.P."/>
            <person name="Orias E."/>
        </authorList>
    </citation>
    <scope>NUCLEOTIDE SEQUENCE [LARGE SCALE GENOMIC DNA]</scope>
    <source>
        <strain evidence="2">SB210</strain>
    </source>
</reference>
<evidence type="ECO:0000313" key="1">
    <source>
        <dbReference type="EMBL" id="EAR87278.2"/>
    </source>
</evidence>
<dbReference type="AlphaFoldDB" id="I7M0B9"/>
<sequence length="170" mass="19860">MLQIKPSICKGYIFSKSQSCKNTERAISQQVKNPKPIIMLYLQLFLQQLKNLEIKFYPTGFTITLIPYIIREITHTVKAQIRLLKRNVSKFSCLNFYGAFEFELFTFGIISKLAKLNSQKNVYRLEEQFAFMNSKQFVTYSKSKKLTNIQKGDNIPAEIDKTAKDAFRDY</sequence>
<dbReference type="RefSeq" id="XP_001007523.2">
    <property type="nucleotide sequence ID" value="XM_001007523.2"/>
</dbReference>
<dbReference type="KEGG" id="tet:TTHERM_00053940"/>
<name>I7M0B9_TETTS</name>
<dbReference type="EMBL" id="GG662853">
    <property type="protein sequence ID" value="EAR87278.2"/>
    <property type="molecule type" value="Genomic_DNA"/>
</dbReference>
<gene>
    <name evidence="1" type="ORF">TTHERM_00053940</name>
</gene>